<dbReference type="InterPro" id="IPR046346">
    <property type="entry name" value="Aminoacid_DH-like_N_sf"/>
</dbReference>
<evidence type="ECO:0000313" key="5">
    <source>
        <dbReference type="Proteomes" id="UP000054212"/>
    </source>
</evidence>
<evidence type="ECO:0000259" key="3">
    <source>
        <dbReference type="Pfam" id="PF08501"/>
    </source>
</evidence>
<feature type="domain" description="Shikimate dehydrogenase substrate binding N-terminal" evidence="3">
    <location>
        <begin position="7"/>
        <end position="93"/>
    </location>
</feature>
<dbReference type="InterPro" id="IPR022893">
    <property type="entry name" value="Shikimate_DH_fam"/>
</dbReference>
<accession>A0A0R2QA70</accession>
<dbReference type="Gene3D" id="3.40.50.720">
    <property type="entry name" value="NAD(P)-binding Rossmann-like Domain"/>
    <property type="match status" value="1"/>
</dbReference>
<comment type="pathway">
    <text evidence="1">Metabolic intermediate biosynthesis; chorismate biosynthesis; chorismate from D-erythrose 4-phosphate and phosphoenolpyruvate: step 4/7.</text>
</comment>
<dbReference type="Pfam" id="PF08501">
    <property type="entry name" value="Shikimate_dh_N"/>
    <property type="match status" value="1"/>
</dbReference>
<proteinExistence type="predicted"/>
<keyword evidence="2" id="KW-0028">Amino-acid biosynthesis</keyword>
<evidence type="ECO:0000256" key="1">
    <source>
        <dbReference type="ARBA" id="ARBA00004871"/>
    </source>
</evidence>
<comment type="caution">
    <text evidence="4">The sequence shown here is derived from an EMBL/GenBank/DDBJ whole genome shotgun (WGS) entry which is preliminary data.</text>
</comment>
<reference evidence="4 5" key="1">
    <citation type="submission" date="2015-10" db="EMBL/GenBank/DDBJ databases">
        <title>Metagenome-Assembled Genomes uncover a global brackish microbiome.</title>
        <authorList>
            <person name="Hugerth L.W."/>
            <person name="Larsson J."/>
            <person name="Alneberg J."/>
            <person name="Lindh M.V."/>
            <person name="Legrand C."/>
            <person name="Pinhassi J."/>
            <person name="Andersson A.F."/>
        </authorList>
    </citation>
    <scope>NUCLEOTIDE SEQUENCE [LARGE SCALE GENOMIC DNA]</scope>
    <source>
        <strain evidence="4">BACL2 MAG-120813-bin23</strain>
    </source>
</reference>
<protein>
    <recommendedName>
        <fullName evidence="3">Shikimate dehydrogenase substrate binding N-terminal domain-containing protein</fullName>
    </recommendedName>
</protein>
<dbReference type="InterPro" id="IPR036291">
    <property type="entry name" value="NAD(P)-bd_dom_sf"/>
</dbReference>
<gene>
    <name evidence="4" type="ORF">ABR61_01375</name>
</gene>
<dbReference type="GO" id="GO:0019632">
    <property type="term" value="P:shikimate metabolic process"/>
    <property type="evidence" value="ECO:0007669"/>
    <property type="project" value="TreeGrafter"/>
</dbReference>
<evidence type="ECO:0000313" key="4">
    <source>
        <dbReference type="EMBL" id="KRO44989.1"/>
    </source>
</evidence>
<dbReference type="SUPFAM" id="SSF51735">
    <property type="entry name" value="NAD(P)-binding Rossmann-fold domains"/>
    <property type="match status" value="1"/>
</dbReference>
<dbReference type="GO" id="GO:0005829">
    <property type="term" value="C:cytosol"/>
    <property type="evidence" value="ECO:0007669"/>
    <property type="project" value="TreeGrafter"/>
</dbReference>
<dbReference type="EMBL" id="LIAT01000054">
    <property type="protein sequence ID" value="KRO44989.1"/>
    <property type="molecule type" value="Genomic_DNA"/>
</dbReference>
<sequence length="269" mass="29728">MIKRAAVLGSPVSHSLSPLIHNHAYSLLGFSGNYQAIEVKSGQLASYLEQELLKENLLGFSLTMPLKEELTAISNPALIVDSRSEEINSANTIYRDGDIWRTTSTDVDGFEFLTKDLSFSSVAILGAGGTARAAIAALAPRGIKIEAYRRSPDRDPSLINSALGFNIEIRDWERSAQAWESELVINTIPSDQVLSMTKEFKAPKFFFDATYWPWPPELSKLQLDAGGSLISGLQLLAAQAVFQISLMTELDFDKKWLFEELLLKLEAGK</sequence>
<name>A0A0R2QA70_9ACTN</name>
<keyword evidence="2" id="KW-0057">Aromatic amino acid biosynthesis</keyword>
<dbReference type="GO" id="GO:0050661">
    <property type="term" value="F:NADP binding"/>
    <property type="evidence" value="ECO:0007669"/>
    <property type="project" value="TreeGrafter"/>
</dbReference>
<dbReference type="GO" id="GO:0004764">
    <property type="term" value="F:shikimate 3-dehydrogenase (NADP+) activity"/>
    <property type="evidence" value="ECO:0007669"/>
    <property type="project" value="InterPro"/>
</dbReference>
<dbReference type="AlphaFoldDB" id="A0A0R2QA70"/>
<evidence type="ECO:0000256" key="2">
    <source>
        <dbReference type="ARBA" id="ARBA00023141"/>
    </source>
</evidence>
<dbReference type="GO" id="GO:0009423">
    <property type="term" value="P:chorismate biosynthetic process"/>
    <property type="evidence" value="ECO:0007669"/>
    <property type="project" value="TreeGrafter"/>
</dbReference>
<dbReference type="InterPro" id="IPR013708">
    <property type="entry name" value="Shikimate_DH-bd_N"/>
</dbReference>
<dbReference type="SUPFAM" id="SSF53223">
    <property type="entry name" value="Aminoacid dehydrogenase-like, N-terminal domain"/>
    <property type="match status" value="1"/>
</dbReference>
<dbReference type="PANTHER" id="PTHR21089:SF1">
    <property type="entry name" value="BIFUNCTIONAL 3-DEHYDROQUINATE DEHYDRATASE_SHIKIMATE DEHYDROGENASE, CHLOROPLASTIC"/>
    <property type="match status" value="1"/>
</dbReference>
<dbReference type="Gene3D" id="3.40.50.10860">
    <property type="entry name" value="Leucine Dehydrogenase, chain A, domain 1"/>
    <property type="match status" value="1"/>
</dbReference>
<organism evidence="4 5">
    <name type="scientific">Actinobacteria bacterium BACL2 MAG-120813-bin23</name>
    <dbReference type="NCBI Taxonomy" id="1655569"/>
    <lineage>
        <taxon>Bacteria</taxon>
        <taxon>Bacillati</taxon>
        <taxon>Actinomycetota</taxon>
        <taxon>Actinomycetes</taxon>
        <taxon>Actinomycetes incertae sedis</taxon>
        <taxon>ac1 cluster</taxon>
    </lineage>
</organism>
<dbReference type="GO" id="GO:0009073">
    <property type="term" value="P:aromatic amino acid family biosynthetic process"/>
    <property type="evidence" value="ECO:0007669"/>
    <property type="project" value="UniProtKB-KW"/>
</dbReference>
<dbReference type="PANTHER" id="PTHR21089">
    <property type="entry name" value="SHIKIMATE DEHYDROGENASE"/>
    <property type="match status" value="1"/>
</dbReference>
<dbReference type="Proteomes" id="UP000054212">
    <property type="component" value="Unassembled WGS sequence"/>
</dbReference>